<keyword evidence="7" id="KW-1185">Reference proteome</keyword>
<comment type="subcellular location">
    <subcellularLocation>
        <location evidence="1">Membrane</location>
        <topology evidence="1">Multi-pass membrane protein</topology>
    </subcellularLocation>
</comment>
<dbReference type="PANTHER" id="PTHR11040">
    <property type="entry name" value="ZINC/IRON TRANSPORTER"/>
    <property type="match status" value="1"/>
</dbReference>
<dbReference type="Pfam" id="PF02535">
    <property type="entry name" value="Zip"/>
    <property type="match status" value="1"/>
</dbReference>
<evidence type="ECO:0000256" key="1">
    <source>
        <dbReference type="ARBA" id="ARBA00004141"/>
    </source>
</evidence>
<feature type="region of interest" description="Disordered" evidence="5">
    <location>
        <begin position="163"/>
        <end position="193"/>
    </location>
</feature>
<feature type="region of interest" description="Disordered" evidence="5">
    <location>
        <begin position="132"/>
        <end position="151"/>
    </location>
</feature>
<keyword evidence="3 6" id="KW-1133">Transmembrane helix</keyword>
<feature type="transmembrane region" description="Helical" evidence="6">
    <location>
        <begin position="271"/>
        <end position="293"/>
    </location>
</feature>
<name>A0AAJ7STF3_PETMA</name>
<dbReference type="GeneID" id="116940086"/>
<proteinExistence type="predicted"/>
<evidence type="ECO:0000313" key="8">
    <source>
        <dbReference type="RefSeq" id="XP_032805303.1"/>
    </source>
</evidence>
<protein>
    <submittedName>
        <fullName evidence="8">Zinc transporter ZIP1-like</fullName>
    </submittedName>
</protein>
<dbReference type="RefSeq" id="XP_032805303.1">
    <property type="nucleotide sequence ID" value="XM_032949412.1"/>
</dbReference>
<dbReference type="GO" id="GO:0005886">
    <property type="term" value="C:plasma membrane"/>
    <property type="evidence" value="ECO:0007669"/>
    <property type="project" value="TreeGrafter"/>
</dbReference>
<feature type="transmembrane region" description="Helical" evidence="6">
    <location>
        <begin position="236"/>
        <end position="259"/>
    </location>
</feature>
<evidence type="ECO:0000256" key="4">
    <source>
        <dbReference type="ARBA" id="ARBA00023136"/>
    </source>
</evidence>
<evidence type="ECO:0000256" key="5">
    <source>
        <dbReference type="SAM" id="MobiDB-lite"/>
    </source>
</evidence>
<dbReference type="InterPro" id="IPR003689">
    <property type="entry name" value="ZIP"/>
</dbReference>
<accession>A0AAJ7STF3</accession>
<dbReference type="AlphaFoldDB" id="A0AAJ7STF3"/>
<dbReference type="GO" id="GO:0005385">
    <property type="term" value="F:zinc ion transmembrane transporter activity"/>
    <property type="evidence" value="ECO:0007669"/>
    <property type="project" value="TreeGrafter"/>
</dbReference>
<feature type="transmembrane region" description="Helical" evidence="6">
    <location>
        <begin position="6"/>
        <end position="29"/>
    </location>
</feature>
<sequence>MEYYLEIKIIFLALLFFLTLLFGLVPLKFVRCSSSSSGGQPENGLRSRLFQLLSSTTAGVFLATCLLDLLPDYLASMQEALSDLRATTAFPLAEFILSVGFFAVMLLEQAVLSMHGRAMTLPVAASSGSRSSETRALLSPAGSSPASEPPHVKAVVLRPPAASKSSAAADPEPGRWASGGPGAPAEDAEAGAHLHVDRSSHSAVRAWGLLVSLALHSVLEGLAVGLQQPGSPGASLAGLVGLCAAVVVHKCAVASGLCVRLVQARLGRQTSFAALLGFALMSPVGVTVGIGLLDSPALAESHMPRAVLQGLATGTFLYVTFLEILPHELNSQHCRLLRAVCLLVGFSVITATLFATT</sequence>
<evidence type="ECO:0000256" key="3">
    <source>
        <dbReference type="ARBA" id="ARBA00022989"/>
    </source>
</evidence>
<organism evidence="7 8">
    <name type="scientific">Petromyzon marinus</name>
    <name type="common">Sea lamprey</name>
    <dbReference type="NCBI Taxonomy" id="7757"/>
    <lineage>
        <taxon>Eukaryota</taxon>
        <taxon>Metazoa</taxon>
        <taxon>Chordata</taxon>
        <taxon>Craniata</taxon>
        <taxon>Vertebrata</taxon>
        <taxon>Cyclostomata</taxon>
        <taxon>Hyperoartia</taxon>
        <taxon>Petromyzontiformes</taxon>
        <taxon>Petromyzontidae</taxon>
        <taxon>Petromyzon</taxon>
    </lineage>
</organism>
<dbReference type="KEGG" id="pmrn:116940086"/>
<feature type="transmembrane region" description="Helical" evidence="6">
    <location>
        <begin position="336"/>
        <end position="355"/>
    </location>
</feature>
<feature type="transmembrane region" description="Helical" evidence="6">
    <location>
        <begin position="305"/>
        <end position="324"/>
    </location>
</feature>
<gene>
    <name evidence="8" type="primary">LOC116940086</name>
</gene>
<feature type="compositionally biased region" description="Low complexity" evidence="5">
    <location>
        <begin position="136"/>
        <end position="146"/>
    </location>
</feature>
<dbReference type="PANTHER" id="PTHR11040:SF58">
    <property type="entry name" value="ZINC TRANSPORTER ZIP1"/>
    <property type="match status" value="1"/>
</dbReference>
<feature type="transmembrane region" description="Helical" evidence="6">
    <location>
        <begin position="206"/>
        <end position="224"/>
    </location>
</feature>
<reference evidence="8" key="1">
    <citation type="submission" date="2025-08" db="UniProtKB">
        <authorList>
            <consortium name="RefSeq"/>
        </authorList>
    </citation>
    <scope>IDENTIFICATION</scope>
    <source>
        <tissue evidence="8">Sperm</tissue>
    </source>
</reference>
<evidence type="ECO:0000256" key="2">
    <source>
        <dbReference type="ARBA" id="ARBA00022692"/>
    </source>
</evidence>
<feature type="transmembrane region" description="Helical" evidence="6">
    <location>
        <begin position="89"/>
        <end position="107"/>
    </location>
</feature>
<dbReference type="Proteomes" id="UP001318040">
    <property type="component" value="Chromosome 1"/>
</dbReference>
<feature type="transmembrane region" description="Helical" evidence="6">
    <location>
        <begin position="49"/>
        <end position="69"/>
    </location>
</feature>
<keyword evidence="4 6" id="KW-0472">Membrane</keyword>
<keyword evidence="2 6" id="KW-0812">Transmembrane</keyword>
<evidence type="ECO:0000313" key="7">
    <source>
        <dbReference type="Proteomes" id="UP001318040"/>
    </source>
</evidence>
<evidence type="ECO:0000256" key="6">
    <source>
        <dbReference type="SAM" id="Phobius"/>
    </source>
</evidence>
<dbReference type="CTD" id="27173"/>